<name>A0A2U1NH62_ARTAN</name>
<accession>A0A2U1NH62</accession>
<comment type="caution">
    <text evidence="1">The sequence shown here is derived from an EMBL/GenBank/DDBJ whole genome shotgun (WGS) entry which is preliminary data.</text>
</comment>
<dbReference type="Proteomes" id="UP000245207">
    <property type="component" value="Unassembled WGS sequence"/>
</dbReference>
<evidence type="ECO:0000313" key="2">
    <source>
        <dbReference type="Proteomes" id="UP000245207"/>
    </source>
</evidence>
<keyword evidence="2" id="KW-1185">Reference proteome</keyword>
<proteinExistence type="predicted"/>
<protein>
    <submittedName>
        <fullName evidence="1">Uncharacterized protein</fullName>
    </submittedName>
</protein>
<dbReference type="AlphaFoldDB" id="A0A2U1NH62"/>
<sequence length="82" mass="9922">MLINKDTQRMIMKKGFLNKPGYYAYNHMDANFFSFNNDEEELADDTFGFDFNDPKMPSRYTDLADFNFFNRFHDDFDDQDFL</sequence>
<evidence type="ECO:0000313" key="1">
    <source>
        <dbReference type="EMBL" id="PWA72859.1"/>
    </source>
</evidence>
<gene>
    <name evidence="1" type="ORF">CTI12_AA266640</name>
</gene>
<reference evidence="1 2" key="1">
    <citation type="journal article" date="2018" name="Mol. Plant">
        <title>The genome of Artemisia annua provides insight into the evolution of Asteraceae family and artemisinin biosynthesis.</title>
        <authorList>
            <person name="Shen Q."/>
            <person name="Zhang L."/>
            <person name="Liao Z."/>
            <person name="Wang S."/>
            <person name="Yan T."/>
            <person name="Shi P."/>
            <person name="Liu M."/>
            <person name="Fu X."/>
            <person name="Pan Q."/>
            <person name="Wang Y."/>
            <person name="Lv Z."/>
            <person name="Lu X."/>
            <person name="Zhang F."/>
            <person name="Jiang W."/>
            <person name="Ma Y."/>
            <person name="Chen M."/>
            <person name="Hao X."/>
            <person name="Li L."/>
            <person name="Tang Y."/>
            <person name="Lv G."/>
            <person name="Zhou Y."/>
            <person name="Sun X."/>
            <person name="Brodelius P.E."/>
            <person name="Rose J.K.C."/>
            <person name="Tang K."/>
        </authorList>
    </citation>
    <scope>NUCLEOTIDE SEQUENCE [LARGE SCALE GENOMIC DNA]</scope>
    <source>
        <strain evidence="2">cv. Huhao1</strain>
        <tissue evidence="1">Leaf</tissue>
    </source>
</reference>
<organism evidence="1 2">
    <name type="scientific">Artemisia annua</name>
    <name type="common">Sweet wormwood</name>
    <dbReference type="NCBI Taxonomy" id="35608"/>
    <lineage>
        <taxon>Eukaryota</taxon>
        <taxon>Viridiplantae</taxon>
        <taxon>Streptophyta</taxon>
        <taxon>Embryophyta</taxon>
        <taxon>Tracheophyta</taxon>
        <taxon>Spermatophyta</taxon>
        <taxon>Magnoliopsida</taxon>
        <taxon>eudicotyledons</taxon>
        <taxon>Gunneridae</taxon>
        <taxon>Pentapetalae</taxon>
        <taxon>asterids</taxon>
        <taxon>campanulids</taxon>
        <taxon>Asterales</taxon>
        <taxon>Asteraceae</taxon>
        <taxon>Asteroideae</taxon>
        <taxon>Anthemideae</taxon>
        <taxon>Artemisiinae</taxon>
        <taxon>Artemisia</taxon>
    </lineage>
</organism>
<dbReference type="EMBL" id="PKPP01002832">
    <property type="protein sequence ID" value="PWA72859.1"/>
    <property type="molecule type" value="Genomic_DNA"/>
</dbReference>